<evidence type="ECO:0000313" key="3">
    <source>
        <dbReference type="EMBL" id="VFU10813.1"/>
    </source>
</evidence>
<feature type="chain" id="PRO_5020660214" evidence="2">
    <location>
        <begin position="22"/>
        <end position="436"/>
    </location>
</feature>
<feature type="signal peptide" evidence="2">
    <location>
        <begin position="1"/>
        <end position="21"/>
    </location>
</feature>
<accession>A0A4U8Z6C5</accession>
<keyword evidence="1" id="KW-0378">Hydrolase</keyword>
<proteinExistence type="predicted"/>
<dbReference type="PANTHER" id="PTHR31956">
    <property type="entry name" value="NON-SPECIFIC PHOSPHOLIPASE C4-RELATED"/>
    <property type="match status" value="1"/>
</dbReference>
<dbReference type="AlphaFoldDB" id="A0A4U8Z6C5"/>
<dbReference type="Gene3D" id="3.40.720.10">
    <property type="entry name" value="Alkaline Phosphatase, subunit A"/>
    <property type="match status" value="1"/>
</dbReference>
<dbReference type="Proteomes" id="UP000294360">
    <property type="component" value="Chromosome"/>
</dbReference>
<dbReference type="RefSeq" id="WP_197732005.1">
    <property type="nucleotide sequence ID" value="NZ_LR536450.1"/>
</dbReference>
<gene>
    <name evidence="3" type="ORF">MTUNDRAET4_3932</name>
</gene>
<dbReference type="InterPro" id="IPR017850">
    <property type="entry name" value="Alkaline_phosphatase_core_sf"/>
</dbReference>
<dbReference type="KEGG" id="mtun:MTUNDRAET4_3932"/>
<evidence type="ECO:0000256" key="2">
    <source>
        <dbReference type="SAM" id="SignalP"/>
    </source>
</evidence>
<sequence>MKRRAAGLALLMSCVANGGFAAEGVTPTGIPHLDHVYVIMMENHGYSQILNNPNAPFTNRLALAANHATNYFAVGHPSFTNYLEVVGGSNFGVQSDNAPNWHNTTCTANLASHVPATDNPPSPTICPIAGEGVDAATPVIDTTNETQGLPGDINIDGHLSFPAASHTFGKTIADQLVARRLTSKSYQENLPASGADQVNTSDGVFTNNTDFSKILPTLNPPLTSSNMVALYAVKHNPFAYFKNVQEGYDPNNSLQNMAGFDGARGLFADLGAGASPNFSFIAPNQCNDQHGQGNAGALCNYDPSDVGLQSGLNPALIQRGDVALQTLVTAIHQSPAWRRGNNAIVIVWDENDYSTAPNTNQVLLIVDTNYGAAGVKSSRFYTHFSLLKTLEAGFGLPCLNHACDSNAAVMSDLFAAGHNRGHDHDHDHDDHDHDRY</sequence>
<reference evidence="3 4" key="1">
    <citation type="submission" date="2019-03" db="EMBL/GenBank/DDBJ databases">
        <authorList>
            <person name="Kox A.R. M."/>
        </authorList>
    </citation>
    <scope>NUCLEOTIDE SEQUENCE [LARGE SCALE GENOMIC DNA]</scope>
    <source>
        <strain evidence="3">MTUNDRAET4 annotated genome</strain>
    </source>
</reference>
<dbReference type="InterPro" id="IPR007312">
    <property type="entry name" value="Phosphoesterase"/>
</dbReference>
<keyword evidence="2" id="KW-0732">Signal</keyword>
<dbReference type="GO" id="GO:0016788">
    <property type="term" value="F:hydrolase activity, acting on ester bonds"/>
    <property type="evidence" value="ECO:0007669"/>
    <property type="project" value="InterPro"/>
</dbReference>
<dbReference type="EMBL" id="LR536450">
    <property type="protein sequence ID" value="VFU10813.1"/>
    <property type="molecule type" value="Genomic_DNA"/>
</dbReference>
<protein>
    <submittedName>
        <fullName evidence="3">Phosphoesterase family protein</fullName>
    </submittedName>
</protein>
<evidence type="ECO:0000313" key="4">
    <source>
        <dbReference type="Proteomes" id="UP000294360"/>
    </source>
</evidence>
<organism evidence="3 4">
    <name type="scientific">Methylocella tundrae</name>
    <dbReference type="NCBI Taxonomy" id="227605"/>
    <lineage>
        <taxon>Bacteria</taxon>
        <taxon>Pseudomonadati</taxon>
        <taxon>Pseudomonadota</taxon>
        <taxon>Alphaproteobacteria</taxon>
        <taxon>Hyphomicrobiales</taxon>
        <taxon>Beijerinckiaceae</taxon>
        <taxon>Methylocella</taxon>
    </lineage>
</organism>
<dbReference type="GO" id="GO:0009395">
    <property type="term" value="P:phospholipid catabolic process"/>
    <property type="evidence" value="ECO:0007669"/>
    <property type="project" value="TreeGrafter"/>
</dbReference>
<evidence type="ECO:0000256" key="1">
    <source>
        <dbReference type="ARBA" id="ARBA00022801"/>
    </source>
</evidence>
<name>A0A4U8Z6C5_METTU</name>
<dbReference type="Pfam" id="PF04185">
    <property type="entry name" value="Phosphoesterase"/>
    <property type="match status" value="1"/>
</dbReference>
<dbReference type="PANTHER" id="PTHR31956:SF8">
    <property type="entry name" value="ACID PHOSPHATASE PHOA (AFU_ORTHOLOGUE AFUA_1G03570)"/>
    <property type="match status" value="1"/>
</dbReference>